<sequence>MWAEVRGILIDGLHSQGGRPWHRCPEKLWVPLDPWKCPGPGWMGTGEDIPAQGRGWHWMVPFLRGPFPPEAVWDSGMAASALPLQQAQRALGWSPGKGTLLPCPSTEGTGAAPVFLCHDTAALFPSRGGVSGACMNPARAFGPALVANCWDYHWVYWVGPMVAALLVGVLLRFLLGDQATRLFLK</sequence>
<evidence type="ECO:0000313" key="13">
    <source>
        <dbReference type="Proteomes" id="UP000694410"/>
    </source>
</evidence>
<evidence type="ECO:0000256" key="3">
    <source>
        <dbReference type="ARBA" id="ARBA00022475"/>
    </source>
</evidence>
<evidence type="ECO:0000256" key="11">
    <source>
        <dbReference type="SAM" id="Phobius"/>
    </source>
</evidence>
<dbReference type="Pfam" id="PF00230">
    <property type="entry name" value="MIP"/>
    <property type="match status" value="1"/>
</dbReference>
<keyword evidence="10" id="KW-0813">Transport</keyword>
<keyword evidence="7 11" id="KW-1133">Transmembrane helix</keyword>
<evidence type="ECO:0000256" key="1">
    <source>
        <dbReference type="ARBA" id="ARBA00004554"/>
    </source>
</evidence>
<dbReference type="InterPro" id="IPR034294">
    <property type="entry name" value="Aquaporin_transptr"/>
</dbReference>
<dbReference type="GO" id="GO:0016323">
    <property type="term" value="C:basolateral plasma membrane"/>
    <property type="evidence" value="ECO:0007669"/>
    <property type="project" value="UniProtKB-SubCell"/>
</dbReference>
<reference evidence="12" key="1">
    <citation type="submission" date="2025-08" db="UniProtKB">
        <authorList>
            <consortium name="Ensembl"/>
        </authorList>
    </citation>
    <scope>IDENTIFICATION</scope>
</reference>
<keyword evidence="13" id="KW-1185">Reference proteome</keyword>
<evidence type="ECO:0000256" key="9">
    <source>
        <dbReference type="ARBA" id="ARBA00023180"/>
    </source>
</evidence>
<evidence type="ECO:0000256" key="10">
    <source>
        <dbReference type="RuleBase" id="RU000477"/>
    </source>
</evidence>
<proteinExistence type="inferred from homology"/>
<feature type="transmembrane region" description="Helical" evidence="11">
    <location>
        <begin position="154"/>
        <end position="175"/>
    </location>
</feature>
<dbReference type="GO" id="GO:0015250">
    <property type="term" value="F:water channel activity"/>
    <property type="evidence" value="ECO:0007669"/>
    <property type="project" value="TreeGrafter"/>
</dbReference>
<organism evidence="12 13">
    <name type="scientific">Cyanistes caeruleus</name>
    <name type="common">Eurasian blue tit</name>
    <name type="synonym">Parus caeruleus</name>
    <dbReference type="NCBI Taxonomy" id="156563"/>
    <lineage>
        <taxon>Eukaryota</taxon>
        <taxon>Metazoa</taxon>
        <taxon>Chordata</taxon>
        <taxon>Craniata</taxon>
        <taxon>Vertebrata</taxon>
        <taxon>Euteleostomi</taxon>
        <taxon>Archelosauria</taxon>
        <taxon>Archosauria</taxon>
        <taxon>Dinosauria</taxon>
        <taxon>Saurischia</taxon>
        <taxon>Theropoda</taxon>
        <taxon>Coelurosauria</taxon>
        <taxon>Aves</taxon>
        <taxon>Neognathae</taxon>
        <taxon>Neoaves</taxon>
        <taxon>Telluraves</taxon>
        <taxon>Australaves</taxon>
        <taxon>Passeriformes</taxon>
        <taxon>Paridae</taxon>
        <taxon>Cyanistes</taxon>
    </lineage>
</organism>
<keyword evidence="3" id="KW-1003">Cell membrane</keyword>
<comment type="subcellular location">
    <subcellularLocation>
        <location evidence="1">Basolateral cell membrane</location>
        <topology evidence="1">Multi-pass membrane protein</topology>
    </subcellularLocation>
</comment>
<evidence type="ECO:0000256" key="2">
    <source>
        <dbReference type="ARBA" id="ARBA00006175"/>
    </source>
</evidence>
<evidence type="ECO:0000256" key="5">
    <source>
        <dbReference type="ARBA" id="ARBA00022692"/>
    </source>
</evidence>
<evidence type="ECO:0000256" key="7">
    <source>
        <dbReference type="ARBA" id="ARBA00022989"/>
    </source>
</evidence>
<dbReference type="SUPFAM" id="SSF81338">
    <property type="entry name" value="Aquaporin-like"/>
    <property type="match status" value="1"/>
</dbReference>
<reference evidence="12" key="2">
    <citation type="submission" date="2025-09" db="UniProtKB">
        <authorList>
            <consortium name="Ensembl"/>
        </authorList>
    </citation>
    <scope>IDENTIFICATION</scope>
</reference>
<dbReference type="Gene3D" id="1.20.1080.10">
    <property type="entry name" value="Glycerol uptake facilitator protein"/>
    <property type="match status" value="1"/>
</dbReference>
<keyword evidence="6" id="KW-0677">Repeat</keyword>
<evidence type="ECO:0000256" key="8">
    <source>
        <dbReference type="ARBA" id="ARBA00023136"/>
    </source>
</evidence>
<evidence type="ECO:0000256" key="6">
    <source>
        <dbReference type="ARBA" id="ARBA00022737"/>
    </source>
</evidence>
<dbReference type="InterPro" id="IPR023271">
    <property type="entry name" value="Aquaporin-like"/>
</dbReference>
<keyword evidence="4" id="KW-0597">Phosphoprotein</keyword>
<keyword evidence="9" id="KW-0325">Glycoprotein</keyword>
<dbReference type="PANTHER" id="PTHR19139">
    <property type="entry name" value="AQUAPORIN TRANSPORTER"/>
    <property type="match status" value="1"/>
</dbReference>
<keyword evidence="5 10" id="KW-0812">Transmembrane</keyword>
<evidence type="ECO:0000313" key="12">
    <source>
        <dbReference type="Ensembl" id="ENSCCEP00000026371.1"/>
    </source>
</evidence>
<dbReference type="Proteomes" id="UP000694410">
    <property type="component" value="Unplaced"/>
</dbReference>
<protein>
    <recommendedName>
        <fullName evidence="14">Aquaporin-8</fullName>
    </recommendedName>
</protein>
<comment type="similarity">
    <text evidence="2 10">Belongs to the MIP/aquaporin (TC 1.A.8) family.</text>
</comment>
<accession>A0A8C0VN17</accession>
<name>A0A8C0VN17_CYACU</name>
<dbReference type="AlphaFoldDB" id="A0A8C0VN17"/>
<dbReference type="PANTHER" id="PTHR19139:SF34">
    <property type="entry name" value="AQUAPORIN-4"/>
    <property type="match status" value="1"/>
</dbReference>
<dbReference type="InterPro" id="IPR000425">
    <property type="entry name" value="MIP"/>
</dbReference>
<evidence type="ECO:0008006" key="14">
    <source>
        <dbReference type="Google" id="ProtNLM"/>
    </source>
</evidence>
<dbReference type="PRINTS" id="PR00783">
    <property type="entry name" value="MINTRINSICP"/>
</dbReference>
<evidence type="ECO:0000256" key="4">
    <source>
        <dbReference type="ARBA" id="ARBA00022553"/>
    </source>
</evidence>
<dbReference type="Ensembl" id="ENSCCET00000039226.1">
    <property type="protein sequence ID" value="ENSCCEP00000026371.1"/>
    <property type="gene ID" value="ENSCCEG00000023178.1"/>
</dbReference>
<keyword evidence="8 11" id="KW-0472">Membrane</keyword>